<dbReference type="OrthoDB" id="9811589at2"/>
<dbReference type="Pfam" id="PF13649">
    <property type="entry name" value="Methyltransf_25"/>
    <property type="match status" value="1"/>
</dbReference>
<dbReference type="Proteomes" id="UP000265801">
    <property type="component" value="Unassembled WGS sequence"/>
</dbReference>
<evidence type="ECO:0000313" key="3">
    <source>
        <dbReference type="EMBL" id="RIW37610.1"/>
    </source>
</evidence>
<keyword evidence="3" id="KW-0489">Methyltransferase</keyword>
<gene>
    <name evidence="3" type="ORF">D3H55_03295</name>
</gene>
<dbReference type="InterPro" id="IPR029063">
    <property type="entry name" value="SAM-dependent_MTases_sf"/>
</dbReference>
<dbReference type="Gene3D" id="3.40.50.150">
    <property type="entry name" value="Vaccinia Virus protein VP39"/>
    <property type="match status" value="1"/>
</dbReference>
<name>A0A3A1R9F0_9BACI</name>
<dbReference type="PANTHER" id="PTHR43861">
    <property type="entry name" value="TRANS-ACONITATE 2-METHYLTRANSFERASE-RELATED"/>
    <property type="match status" value="1"/>
</dbReference>
<keyword evidence="4" id="KW-1185">Reference proteome</keyword>
<dbReference type="CDD" id="cd02440">
    <property type="entry name" value="AdoMet_MTases"/>
    <property type="match status" value="1"/>
</dbReference>
<evidence type="ECO:0000313" key="4">
    <source>
        <dbReference type="Proteomes" id="UP000265801"/>
    </source>
</evidence>
<dbReference type="SUPFAM" id="SSF53335">
    <property type="entry name" value="S-adenosyl-L-methionine-dependent methyltransferases"/>
    <property type="match status" value="1"/>
</dbReference>
<feature type="domain" description="Methyltransferase" evidence="2">
    <location>
        <begin position="41"/>
        <end position="127"/>
    </location>
</feature>
<sequence>MSYQQFAYIYDYLMQDVPYDSWVEYVGDKARLYSVTGKELLDIGCGTGELSLRLLKEGYTVTGIDLSEDMLFVARDKAEQQGMNLTLFQQDMSELEGLGRFDIVTIFCDSLNYLDNEEKVLSTFKRVREHMADDGIFLFDVHSIFKIMQIFTNETFTFTDEDVSYIWDCFPGEAPNSVEHELTFFVRDVETGQYERIEEFHHQRTYPILTLENWLNAAGLEVLEVTADFTESGPGDQSERIFFACKKK</sequence>
<dbReference type="GO" id="GO:0008168">
    <property type="term" value="F:methyltransferase activity"/>
    <property type="evidence" value="ECO:0007669"/>
    <property type="project" value="UniProtKB-KW"/>
</dbReference>
<accession>A0A3A1R9F0</accession>
<protein>
    <submittedName>
        <fullName evidence="3">Class I SAM-dependent methyltransferase</fullName>
    </submittedName>
</protein>
<proteinExistence type="predicted"/>
<dbReference type="InterPro" id="IPR041698">
    <property type="entry name" value="Methyltransf_25"/>
</dbReference>
<reference evidence="3 4" key="1">
    <citation type="submission" date="2018-09" db="EMBL/GenBank/DDBJ databases">
        <title>Bacillus saliacetes sp. nov., isolated from Thai shrimp paste (Ka-pi).</title>
        <authorList>
            <person name="Daroonpunt R."/>
            <person name="Tanasupawat S."/>
            <person name="Yiamsombut S."/>
        </authorList>
    </citation>
    <scope>NUCLEOTIDE SEQUENCE [LARGE SCALE GENOMIC DNA]</scope>
    <source>
        <strain evidence="3 4">SKP7-4</strain>
    </source>
</reference>
<comment type="caution">
    <text evidence="3">The sequence shown here is derived from an EMBL/GenBank/DDBJ whole genome shotgun (WGS) entry which is preliminary data.</text>
</comment>
<evidence type="ECO:0000256" key="1">
    <source>
        <dbReference type="ARBA" id="ARBA00022679"/>
    </source>
</evidence>
<dbReference type="Gene3D" id="2.20.25.110">
    <property type="entry name" value="S-adenosyl-L-methionine-dependent methyltransferases"/>
    <property type="match status" value="1"/>
</dbReference>
<evidence type="ECO:0000259" key="2">
    <source>
        <dbReference type="Pfam" id="PF13649"/>
    </source>
</evidence>
<organism evidence="3 4">
    <name type="scientific">Bacillus salacetis</name>
    <dbReference type="NCBI Taxonomy" id="2315464"/>
    <lineage>
        <taxon>Bacteria</taxon>
        <taxon>Bacillati</taxon>
        <taxon>Bacillota</taxon>
        <taxon>Bacilli</taxon>
        <taxon>Bacillales</taxon>
        <taxon>Bacillaceae</taxon>
        <taxon>Bacillus</taxon>
    </lineage>
</organism>
<keyword evidence="1 3" id="KW-0808">Transferase</keyword>
<dbReference type="AlphaFoldDB" id="A0A3A1R9F0"/>
<dbReference type="GO" id="GO:0032259">
    <property type="term" value="P:methylation"/>
    <property type="evidence" value="ECO:0007669"/>
    <property type="project" value="UniProtKB-KW"/>
</dbReference>
<dbReference type="RefSeq" id="WP_119545491.1">
    <property type="nucleotide sequence ID" value="NZ_QXIR01000003.1"/>
</dbReference>
<dbReference type="EMBL" id="QXIR01000003">
    <property type="protein sequence ID" value="RIW37610.1"/>
    <property type="molecule type" value="Genomic_DNA"/>
</dbReference>